<dbReference type="GO" id="GO:0016791">
    <property type="term" value="F:phosphatase activity"/>
    <property type="evidence" value="ECO:0007669"/>
    <property type="project" value="TreeGrafter"/>
</dbReference>
<name>A0A4R3T8S7_9FIRM</name>
<dbReference type="Gene3D" id="3.40.50.1000">
    <property type="entry name" value="HAD superfamily/HAD-like"/>
    <property type="match status" value="1"/>
</dbReference>
<dbReference type="InterPro" id="IPR023214">
    <property type="entry name" value="HAD_sf"/>
</dbReference>
<dbReference type="Gene3D" id="3.30.1240.10">
    <property type="match status" value="1"/>
</dbReference>
<proteinExistence type="predicted"/>
<dbReference type="SFLD" id="SFLDG01140">
    <property type="entry name" value="C2.B:_Phosphomannomutase_and_P"/>
    <property type="match status" value="1"/>
</dbReference>
<dbReference type="SFLD" id="SFLDS00003">
    <property type="entry name" value="Haloacid_Dehalogenase"/>
    <property type="match status" value="1"/>
</dbReference>
<organism evidence="1 2">
    <name type="scientific">Longicatena caecimuris</name>
    <dbReference type="NCBI Taxonomy" id="1796635"/>
    <lineage>
        <taxon>Bacteria</taxon>
        <taxon>Bacillati</taxon>
        <taxon>Bacillota</taxon>
        <taxon>Erysipelotrichia</taxon>
        <taxon>Erysipelotrichales</taxon>
        <taxon>Erysipelotrichaceae</taxon>
        <taxon>Longicatena</taxon>
    </lineage>
</organism>
<dbReference type="SUPFAM" id="SSF56784">
    <property type="entry name" value="HAD-like"/>
    <property type="match status" value="1"/>
</dbReference>
<evidence type="ECO:0008006" key="3">
    <source>
        <dbReference type="Google" id="ProtNLM"/>
    </source>
</evidence>
<dbReference type="PANTHER" id="PTHR10000">
    <property type="entry name" value="PHOSPHOSERINE PHOSPHATASE"/>
    <property type="match status" value="1"/>
</dbReference>
<dbReference type="InterPro" id="IPR000150">
    <property type="entry name" value="Cof"/>
</dbReference>
<sequence>MFPFRLIACDIDGTLSMDNTLSLRSVHTLQKLQQQGVSIVLCSGRSYPDVLSLRNQHLLALDMLLLNGAMQVNAKGQILHATAIKKQSAKMILQMLQKEPIAIGCYDETHIYSLEEEDRPSFQKHYLQSFTDTTPVLSCFKTITETDLPKPILKIELLEKDEEKRQRLQTRLSTLQEVKVTTSGWDNLEITSPLVSKGTALQTYVAQHGFTKEEVLVFGDSENDLSMFSCFPNSVAVANACTQIKNAARYHCKEAKEDGVVQFLEMLIKHTV</sequence>
<dbReference type="AlphaFoldDB" id="A0A4R3T8S7"/>
<dbReference type="EMBL" id="SMBP01000018">
    <property type="protein sequence ID" value="TCU57564.1"/>
    <property type="molecule type" value="Genomic_DNA"/>
</dbReference>
<reference evidence="1 2" key="1">
    <citation type="submission" date="2019-03" db="EMBL/GenBank/DDBJ databases">
        <title>Genomic Encyclopedia of Type Strains, Phase IV (KMG-IV): sequencing the most valuable type-strain genomes for metagenomic binning, comparative biology and taxonomic classification.</title>
        <authorList>
            <person name="Goeker M."/>
        </authorList>
    </citation>
    <scope>NUCLEOTIDE SEQUENCE [LARGE SCALE GENOMIC DNA]</scope>
    <source>
        <strain evidence="1 2">DSM 29481</strain>
    </source>
</reference>
<dbReference type="Pfam" id="PF08282">
    <property type="entry name" value="Hydrolase_3"/>
    <property type="match status" value="1"/>
</dbReference>
<gene>
    <name evidence="1" type="ORF">EDD61_1187</name>
</gene>
<dbReference type="GO" id="GO:0000287">
    <property type="term" value="F:magnesium ion binding"/>
    <property type="evidence" value="ECO:0007669"/>
    <property type="project" value="TreeGrafter"/>
</dbReference>
<keyword evidence="2" id="KW-1185">Reference proteome</keyword>
<dbReference type="PANTHER" id="PTHR10000:SF8">
    <property type="entry name" value="HAD SUPERFAMILY HYDROLASE-LIKE, TYPE 3"/>
    <property type="match status" value="1"/>
</dbReference>
<dbReference type="RefSeq" id="WP_132225258.1">
    <property type="nucleotide sequence ID" value="NZ_JANKBG010000017.1"/>
</dbReference>
<dbReference type="NCBIfam" id="TIGR01484">
    <property type="entry name" value="HAD-SF-IIB"/>
    <property type="match status" value="1"/>
</dbReference>
<protein>
    <recommendedName>
        <fullName evidence="3">Cof subfamily protein (Haloacid dehalogenase superfamily)/HAD superfamily hydrolase (TIGR01484 family)</fullName>
    </recommendedName>
</protein>
<evidence type="ECO:0000313" key="2">
    <source>
        <dbReference type="Proteomes" id="UP000295773"/>
    </source>
</evidence>
<dbReference type="InterPro" id="IPR006379">
    <property type="entry name" value="HAD-SF_hydro_IIB"/>
</dbReference>
<dbReference type="NCBIfam" id="TIGR00099">
    <property type="entry name" value="Cof-subfamily"/>
    <property type="match status" value="1"/>
</dbReference>
<evidence type="ECO:0000313" key="1">
    <source>
        <dbReference type="EMBL" id="TCU57564.1"/>
    </source>
</evidence>
<comment type="caution">
    <text evidence="1">The sequence shown here is derived from an EMBL/GenBank/DDBJ whole genome shotgun (WGS) entry which is preliminary data.</text>
</comment>
<dbReference type="GO" id="GO:0005829">
    <property type="term" value="C:cytosol"/>
    <property type="evidence" value="ECO:0007669"/>
    <property type="project" value="TreeGrafter"/>
</dbReference>
<dbReference type="Proteomes" id="UP000295773">
    <property type="component" value="Unassembled WGS sequence"/>
</dbReference>
<accession>A0A4R3T8S7</accession>
<dbReference type="InterPro" id="IPR036412">
    <property type="entry name" value="HAD-like_sf"/>
</dbReference>